<dbReference type="SUPFAM" id="SSF81923">
    <property type="entry name" value="Double Clp-N motif"/>
    <property type="match status" value="1"/>
</dbReference>
<name>A0A5M6CN44_9BACT</name>
<dbReference type="Pfam" id="PF00004">
    <property type="entry name" value="AAA"/>
    <property type="match status" value="1"/>
</dbReference>
<dbReference type="NCBIfam" id="TIGR03346">
    <property type="entry name" value="chaperone_ClpB"/>
    <property type="match status" value="1"/>
</dbReference>
<dbReference type="SMART" id="SM00382">
    <property type="entry name" value="AAA"/>
    <property type="match status" value="2"/>
</dbReference>
<sequence length="868" mass="97590">MNLNNFTIKAQESLQQAQQLAFNNGNPTIESGHILKAILEDKDGPIEYLLKKSNANLNIIHSRLEDSLSKLPKQSNGDAGQMLGRDANNVVLRSGAALKEFNDEFVSVEHMLLAILRGNDETSKILKDAGLTEKGLIAAIKDLRKGGTVNSQTADTNYNALQRYAKNLNELAQNGKLDPVIGRDEEIRRTLHILSRRTKNNPILVGEPGVGKTAIVEGLAHRVINGDVPENLKSKIIFSLDMGLLIAGAKYKGEFEERLKSVIKEVTESDGAIILFIDEIHTLVGAGGGGEGAMDAANILKPALARGELRAIGATTLNEYQKYFEKDKALERRFQKVMVDEPSVEDAISILRGLKERYETHHHVRIKDEAIIAAVELSSRYMSDRFLPDKAIDLIDESAAKLKLEMNSMPEELDELERRIRQLEIEREAIKRENDEEKVKSLSTEIANLSVERDTFKAKWNEEKEEAEKIQSAKAKIEDLKLEAEKAERDGDYGKVAEIRYGKMKEQEELIAELTKEMESFSEKRLLKEEVDAEDIAENVARATGIPVQRMMTSEREKLMHLEDELHKRVVGQDEAIEAVADAIRRSRAGLQDVKKPIGSFIFLGTTGVGKTELAKALASYLFDDESMMTRIDMSEYQEKHSVSRLVGAPPGYVGYDEGGQLTEAVRRKPYSVVLLDEIEKAHPDVFNIMLQVLDDGRLTDNKGRVVNFKNTIIIMTSNLGSHLIQENFDDIKEGDDIDEIVENTKNAVMGLLRQTLRPEFLNRVDEIIMFHPLMRKEIKGIIRIQLDELKKRLLQQGIQLEFSDYALDYFSEQGFDPQFGARPLKRLIQKDIINLLSKKIISGDLDKTKPVLIDVFDGVVVVRNDGE</sequence>
<evidence type="ECO:0000256" key="7">
    <source>
        <dbReference type="ARBA" id="ARBA00023186"/>
    </source>
</evidence>
<feature type="domain" description="Clp R" evidence="12">
    <location>
        <begin position="3"/>
        <end position="146"/>
    </location>
</feature>
<organism evidence="13 14">
    <name type="scientific">Taibaiella lutea</name>
    <dbReference type="NCBI Taxonomy" id="2608001"/>
    <lineage>
        <taxon>Bacteria</taxon>
        <taxon>Pseudomonadati</taxon>
        <taxon>Bacteroidota</taxon>
        <taxon>Chitinophagia</taxon>
        <taxon>Chitinophagales</taxon>
        <taxon>Chitinophagaceae</taxon>
        <taxon>Taibaiella</taxon>
    </lineage>
</organism>
<comment type="subunit">
    <text evidence="11">Homohexamer; The oligomerization is ATP-dependent.</text>
</comment>
<dbReference type="Proteomes" id="UP000323632">
    <property type="component" value="Unassembled WGS sequence"/>
</dbReference>
<dbReference type="FunFam" id="3.40.50.300:FF:000025">
    <property type="entry name" value="ATP-dependent Clp protease subunit"/>
    <property type="match status" value="1"/>
</dbReference>
<keyword evidence="11" id="KW-0346">Stress response</keyword>
<evidence type="ECO:0000256" key="4">
    <source>
        <dbReference type="ARBA" id="ARBA00022741"/>
    </source>
</evidence>
<dbReference type="PRINTS" id="PR00300">
    <property type="entry name" value="CLPPROTEASEA"/>
</dbReference>
<dbReference type="GO" id="GO:0016887">
    <property type="term" value="F:ATP hydrolysis activity"/>
    <property type="evidence" value="ECO:0007669"/>
    <property type="project" value="InterPro"/>
</dbReference>
<dbReference type="FunFam" id="3.40.50.300:FF:000120">
    <property type="entry name" value="ATP-dependent chaperone ClpB"/>
    <property type="match status" value="1"/>
</dbReference>
<dbReference type="PROSITE" id="PS51903">
    <property type="entry name" value="CLP_R"/>
    <property type="match status" value="1"/>
</dbReference>
<dbReference type="Pfam" id="PF02861">
    <property type="entry name" value="Clp_N"/>
    <property type="match status" value="1"/>
</dbReference>
<keyword evidence="3 9" id="KW-0677">Repeat</keyword>
<dbReference type="InterPro" id="IPR036628">
    <property type="entry name" value="Clp_N_dom_sf"/>
</dbReference>
<dbReference type="PANTHER" id="PTHR11638">
    <property type="entry name" value="ATP-DEPENDENT CLP PROTEASE"/>
    <property type="match status" value="1"/>
</dbReference>
<comment type="subcellular location">
    <subcellularLocation>
        <location evidence="11">Cytoplasm</location>
    </subcellularLocation>
</comment>
<evidence type="ECO:0000256" key="10">
    <source>
        <dbReference type="RuleBase" id="RU004432"/>
    </source>
</evidence>
<keyword evidence="5 10" id="KW-0067">ATP-binding</keyword>
<comment type="subunit">
    <text evidence="8">Homohexamer. The oligomerization is ATP-dependent.</text>
</comment>
<dbReference type="PANTHER" id="PTHR11638:SF18">
    <property type="entry name" value="HEAT SHOCK PROTEIN 104"/>
    <property type="match status" value="1"/>
</dbReference>
<evidence type="ECO:0000256" key="9">
    <source>
        <dbReference type="PROSITE-ProRule" id="PRU01251"/>
    </source>
</evidence>
<protein>
    <recommendedName>
        <fullName evidence="2 11">Chaperone protein ClpB</fullName>
    </recommendedName>
</protein>
<dbReference type="GO" id="GO:0005737">
    <property type="term" value="C:cytoplasm"/>
    <property type="evidence" value="ECO:0007669"/>
    <property type="project" value="UniProtKB-SubCell"/>
</dbReference>
<dbReference type="CDD" id="cd00009">
    <property type="entry name" value="AAA"/>
    <property type="match status" value="1"/>
</dbReference>
<keyword evidence="7 10" id="KW-0143">Chaperone</keyword>
<evidence type="ECO:0000256" key="8">
    <source>
        <dbReference type="ARBA" id="ARBA00026057"/>
    </source>
</evidence>
<comment type="similarity">
    <text evidence="1 10">Belongs to the ClpA/ClpB family.</text>
</comment>
<dbReference type="InterPro" id="IPR050130">
    <property type="entry name" value="ClpA_ClpB"/>
</dbReference>
<dbReference type="GO" id="GO:0034605">
    <property type="term" value="P:cellular response to heat"/>
    <property type="evidence" value="ECO:0007669"/>
    <property type="project" value="TreeGrafter"/>
</dbReference>
<dbReference type="InterPro" id="IPR001270">
    <property type="entry name" value="ClpA/B"/>
</dbReference>
<dbReference type="Gene3D" id="1.10.8.60">
    <property type="match status" value="1"/>
</dbReference>
<keyword evidence="6 11" id="KW-0175">Coiled coil</keyword>
<dbReference type="Gene3D" id="3.40.50.300">
    <property type="entry name" value="P-loop containing nucleotide triphosphate hydrolases"/>
    <property type="match status" value="3"/>
</dbReference>
<dbReference type="InterPro" id="IPR003593">
    <property type="entry name" value="AAA+_ATPase"/>
</dbReference>
<dbReference type="InterPro" id="IPR028299">
    <property type="entry name" value="ClpA/B_CS2"/>
</dbReference>
<dbReference type="GO" id="GO:0042026">
    <property type="term" value="P:protein refolding"/>
    <property type="evidence" value="ECO:0007669"/>
    <property type="project" value="UniProtKB-UniRule"/>
</dbReference>
<evidence type="ECO:0000259" key="12">
    <source>
        <dbReference type="PROSITE" id="PS51903"/>
    </source>
</evidence>
<keyword evidence="11" id="KW-0963">Cytoplasm</keyword>
<evidence type="ECO:0000256" key="2">
    <source>
        <dbReference type="ARBA" id="ARBA00017574"/>
    </source>
</evidence>
<evidence type="ECO:0000256" key="5">
    <source>
        <dbReference type="ARBA" id="ARBA00022840"/>
    </source>
</evidence>
<comment type="function">
    <text evidence="11">Part of a stress-induced multi-chaperone system, it is involved in the recovery of the cell from heat-induced damage, in cooperation with DnaK, DnaJ and GrpE.</text>
</comment>
<feature type="coiled-coil region" evidence="11">
    <location>
        <begin position="399"/>
        <end position="524"/>
    </location>
</feature>
<dbReference type="InterPro" id="IPR017730">
    <property type="entry name" value="Chaperonin_ClpB"/>
</dbReference>
<dbReference type="CDD" id="cd19499">
    <property type="entry name" value="RecA-like_ClpB_Hsp104-like"/>
    <property type="match status" value="1"/>
</dbReference>
<dbReference type="Pfam" id="PF07724">
    <property type="entry name" value="AAA_2"/>
    <property type="match status" value="1"/>
</dbReference>
<evidence type="ECO:0000313" key="14">
    <source>
        <dbReference type="Proteomes" id="UP000323632"/>
    </source>
</evidence>
<dbReference type="InterPro" id="IPR019489">
    <property type="entry name" value="Clp_ATPase_C"/>
</dbReference>
<accession>A0A5M6CN44</accession>
<keyword evidence="4 10" id="KW-0547">Nucleotide-binding</keyword>
<gene>
    <name evidence="11 13" type="primary">clpB</name>
    <name evidence="13" type="ORF">F0919_08075</name>
</gene>
<comment type="caution">
    <text evidence="13">The sequence shown here is derived from an EMBL/GenBank/DDBJ whole genome shotgun (WGS) entry which is preliminary data.</text>
</comment>
<dbReference type="PROSITE" id="PS00870">
    <property type="entry name" value="CLPAB_1"/>
    <property type="match status" value="1"/>
</dbReference>
<dbReference type="RefSeq" id="WP_150032249.1">
    <property type="nucleotide sequence ID" value="NZ_VWSH01000002.1"/>
</dbReference>
<dbReference type="FunFam" id="3.40.50.300:FF:000010">
    <property type="entry name" value="Chaperone clpB 1, putative"/>
    <property type="match status" value="1"/>
</dbReference>
<dbReference type="Pfam" id="PF10431">
    <property type="entry name" value="ClpB_D2-small"/>
    <property type="match status" value="1"/>
</dbReference>
<reference evidence="13 14" key="1">
    <citation type="submission" date="2019-09" db="EMBL/GenBank/DDBJ databases">
        <title>Genome sequence and assembly of Taibaiella sp.</title>
        <authorList>
            <person name="Chhetri G."/>
        </authorList>
    </citation>
    <scope>NUCLEOTIDE SEQUENCE [LARGE SCALE GENOMIC DNA]</scope>
    <source>
        <strain evidence="13 14">KVB11</strain>
    </source>
</reference>
<dbReference type="InterPro" id="IPR041546">
    <property type="entry name" value="ClpA/ClpB_AAA_lid"/>
</dbReference>
<dbReference type="SMART" id="SM01086">
    <property type="entry name" value="ClpB_D2-small"/>
    <property type="match status" value="1"/>
</dbReference>
<dbReference type="InterPro" id="IPR003959">
    <property type="entry name" value="ATPase_AAA_core"/>
</dbReference>
<evidence type="ECO:0000256" key="1">
    <source>
        <dbReference type="ARBA" id="ARBA00008675"/>
    </source>
</evidence>
<dbReference type="EMBL" id="VWSH01000002">
    <property type="protein sequence ID" value="KAA5534569.1"/>
    <property type="molecule type" value="Genomic_DNA"/>
</dbReference>
<dbReference type="GO" id="GO:0005524">
    <property type="term" value="F:ATP binding"/>
    <property type="evidence" value="ECO:0007669"/>
    <property type="project" value="UniProtKB-UniRule"/>
</dbReference>
<evidence type="ECO:0000256" key="11">
    <source>
        <dbReference type="RuleBase" id="RU362034"/>
    </source>
</evidence>
<keyword evidence="14" id="KW-1185">Reference proteome</keyword>
<proteinExistence type="inferred from homology"/>
<evidence type="ECO:0000256" key="3">
    <source>
        <dbReference type="ARBA" id="ARBA00022737"/>
    </source>
</evidence>
<dbReference type="Gene3D" id="1.10.1780.10">
    <property type="entry name" value="Clp, N-terminal domain"/>
    <property type="match status" value="1"/>
</dbReference>
<evidence type="ECO:0000313" key="13">
    <source>
        <dbReference type="EMBL" id="KAA5534569.1"/>
    </source>
</evidence>
<dbReference type="InterPro" id="IPR004176">
    <property type="entry name" value="Clp_R_N"/>
</dbReference>
<evidence type="ECO:0000256" key="6">
    <source>
        <dbReference type="ARBA" id="ARBA00023054"/>
    </source>
</evidence>
<dbReference type="Pfam" id="PF17871">
    <property type="entry name" value="AAA_lid_9"/>
    <property type="match status" value="1"/>
</dbReference>
<dbReference type="InterPro" id="IPR018368">
    <property type="entry name" value="ClpA/B_CS1"/>
</dbReference>
<dbReference type="InterPro" id="IPR027417">
    <property type="entry name" value="P-loop_NTPase"/>
</dbReference>
<dbReference type="AlphaFoldDB" id="A0A5M6CN44"/>
<dbReference type="PROSITE" id="PS00871">
    <property type="entry name" value="CLPAB_2"/>
    <property type="match status" value="1"/>
</dbReference>
<dbReference type="SUPFAM" id="SSF52540">
    <property type="entry name" value="P-loop containing nucleoside triphosphate hydrolases"/>
    <property type="match status" value="2"/>
</dbReference>